<accession>A0A9Q0JHY9</accession>
<evidence type="ECO:0000313" key="7">
    <source>
        <dbReference type="Proteomes" id="UP001141552"/>
    </source>
</evidence>
<keyword evidence="4" id="KW-0472">Membrane</keyword>
<sequence length="121" mass="13607">MACGPALACLLQTKFQIYKLTFNEDTLPGWVMAFSWLVYLLWLWEPPQRTNELATQEANGLAVDNAVEIDFTQPLLLKSESKHLDNNLDPELEDDEEDSAGSHKPVTSIVSAYRLLTPSVK</sequence>
<evidence type="ECO:0000256" key="3">
    <source>
        <dbReference type="ARBA" id="ARBA00022989"/>
    </source>
</evidence>
<keyword evidence="3" id="KW-1133">Transmembrane helix</keyword>
<evidence type="ECO:0000256" key="2">
    <source>
        <dbReference type="ARBA" id="ARBA00022692"/>
    </source>
</evidence>
<feature type="non-terminal residue" evidence="6">
    <location>
        <position position="1"/>
    </location>
</feature>
<reference evidence="6" key="2">
    <citation type="journal article" date="2023" name="Plants (Basel)">
        <title>Annotation of the Turnera subulata (Passifloraceae) Draft Genome Reveals the S-Locus Evolved after the Divergence of Turneroideae from Passifloroideae in a Stepwise Manner.</title>
        <authorList>
            <person name="Henning P.M."/>
            <person name="Roalson E.H."/>
            <person name="Mir W."/>
            <person name="McCubbin A.G."/>
            <person name="Shore J.S."/>
        </authorList>
    </citation>
    <scope>NUCLEOTIDE SEQUENCE</scope>
    <source>
        <strain evidence="6">F60SS</strain>
    </source>
</reference>
<dbReference type="InterPro" id="IPR051068">
    <property type="entry name" value="MFS_Domain-Containing_Protein"/>
</dbReference>
<dbReference type="OrthoDB" id="1730753at2759"/>
<feature type="region of interest" description="Disordered" evidence="5">
    <location>
        <begin position="86"/>
        <end position="105"/>
    </location>
</feature>
<comment type="caution">
    <text evidence="6">The sequence shown here is derived from an EMBL/GenBank/DDBJ whole genome shotgun (WGS) entry which is preliminary data.</text>
</comment>
<evidence type="ECO:0000256" key="4">
    <source>
        <dbReference type="ARBA" id="ARBA00023136"/>
    </source>
</evidence>
<proteinExistence type="predicted"/>
<protein>
    <submittedName>
        <fullName evidence="6">Uncharacterized protein</fullName>
    </submittedName>
</protein>
<evidence type="ECO:0000256" key="5">
    <source>
        <dbReference type="SAM" id="MobiDB-lite"/>
    </source>
</evidence>
<gene>
    <name evidence="6" type="ORF">Tsubulata_050084</name>
</gene>
<dbReference type="PANTHER" id="PTHR23510">
    <property type="entry name" value="INNER MEMBRANE TRANSPORT PROTEIN YAJR"/>
    <property type="match status" value="1"/>
</dbReference>
<keyword evidence="7" id="KW-1185">Reference proteome</keyword>
<keyword evidence="2" id="KW-0812">Transmembrane</keyword>
<dbReference type="GO" id="GO:0016020">
    <property type="term" value="C:membrane"/>
    <property type="evidence" value="ECO:0007669"/>
    <property type="project" value="UniProtKB-SubCell"/>
</dbReference>
<dbReference type="AlphaFoldDB" id="A0A9Q0JHY9"/>
<comment type="subcellular location">
    <subcellularLocation>
        <location evidence="1">Membrane</location>
        <topology evidence="1">Multi-pass membrane protein</topology>
    </subcellularLocation>
</comment>
<feature type="compositionally biased region" description="Acidic residues" evidence="5">
    <location>
        <begin position="88"/>
        <end position="99"/>
    </location>
</feature>
<organism evidence="6 7">
    <name type="scientific">Turnera subulata</name>
    <dbReference type="NCBI Taxonomy" id="218843"/>
    <lineage>
        <taxon>Eukaryota</taxon>
        <taxon>Viridiplantae</taxon>
        <taxon>Streptophyta</taxon>
        <taxon>Embryophyta</taxon>
        <taxon>Tracheophyta</taxon>
        <taxon>Spermatophyta</taxon>
        <taxon>Magnoliopsida</taxon>
        <taxon>eudicotyledons</taxon>
        <taxon>Gunneridae</taxon>
        <taxon>Pentapetalae</taxon>
        <taxon>rosids</taxon>
        <taxon>fabids</taxon>
        <taxon>Malpighiales</taxon>
        <taxon>Passifloraceae</taxon>
        <taxon>Turnera</taxon>
    </lineage>
</organism>
<evidence type="ECO:0000256" key="1">
    <source>
        <dbReference type="ARBA" id="ARBA00004141"/>
    </source>
</evidence>
<evidence type="ECO:0000313" key="6">
    <source>
        <dbReference type="EMBL" id="KAJ4841320.1"/>
    </source>
</evidence>
<dbReference type="Proteomes" id="UP001141552">
    <property type="component" value="Unassembled WGS sequence"/>
</dbReference>
<dbReference type="PANTHER" id="PTHR23510:SF21">
    <property type="entry name" value="SPX DOMAIN-CONTAINING PROTEIN"/>
    <property type="match status" value="1"/>
</dbReference>
<reference evidence="6" key="1">
    <citation type="submission" date="2022-02" db="EMBL/GenBank/DDBJ databases">
        <authorList>
            <person name="Henning P.M."/>
            <person name="McCubbin A.G."/>
            <person name="Shore J.S."/>
        </authorList>
    </citation>
    <scope>NUCLEOTIDE SEQUENCE</scope>
    <source>
        <strain evidence="6">F60SS</strain>
        <tissue evidence="6">Leaves</tissue>
    </source>
</reference>
<name>A0A9Q0JHY9_9ROSI</name>
<dbReference type="EMBL" id="JAKUCV010002815">
    <property type="protein sequence ID" value="KAJ4841320.1"/>
    <property type="molecule type" value="Genomic_DNA"/>
</dbReference>